<dbReference type="EMBL" id="ML979137">
    <property type="protein sequence ID" value="KAF1914364.1"/>
    <property type="molecule type" value="Genomic_DNA"/>
</dbReference>
<keyword evidence="2" id="KW-1185">Reference proteome</keyword>
<dbReference type="Proteomes" id="UP000800096">
    <property type="component" value="Unassembled WGS sequence"/>
</dbReference>
<evidence type="ECO:0000313" key="1">
    <source>
        <dbReference type="EMBL" id="KAF1914364.1"/>
    </source>
</evidence>
<sequence>MANGVGTVIFGTRSINALTKALSAHVPVKLSLQGRWCFDLVVDQSSANSGVVAQGLNRPAELGACHRMFQDVSRDLLALLAPWLAPRQLSSARHHEHSSRITLWPFLASQKECVWRQVVRFAHHSSQHESQVLSSICDARNAAKAARQILKMFRKDGHLTRHSTHKVSLGEFSALFAYYDPGHFIINFPAVAYAKQHCRPLTRWACTESPTNEKLRST</sequence>
<protein>
    <submittedName>
        <fullName evidence="1">Uncharacterized protein</fullName>
    </submittedName>
</protein>
<gene>
    <name evidence="1" type="ORF">BDU57DRAFT_530867</name>
</gene>
<name>A0A6A5QIM7_AMPQU</name>
<accession>A0A6A5QIM7</accession>
<reference evidence="1" key="1">
    <citation type="journal article" date="2020" name="Stud. Mycol.">
        <title>101 Dothideomycetes genomes: a test case for predicting lifestyles and emergence of pathogens.</title>
        <authorList>
            <person name="Haridas S."/>
            <person name="Albert R."/>
            <person name="Binder M."/>
            <person name="Bloem J."/>
            <person name="Labutti K."/>
            <person name="Salamov A."/>
            <person name="Andreopoulos B."/>
            <person name="Baker S."/>
            <person name="Barry K."/>
            <person name="Bills G."/>
            <person name="Bluhm B."/>
            <person name="Cannon C."/>
            <person name="Castanera R."/>
            <person name="Culley D."/>
            <person name="Daum C."/>
            <person name="Ezra D."/>
            <person name="Gonzalez J."/>
            <person name="Henrissat B."/>
            <person name="Kuo A."/>
            <person name="Liang C."/>
            <person name="Lipzen A."/>
            <person name="Lutzoni F."/>
            <person name="Magnuson J."/>
            <person name="Mondo S."/>
            <person name="Nolan M."/>
            <person name="Ohm R."/>
            <person name="Pangilinan J."/>
            <person name="Park H.-J."/>
            <person name="Ramirez L."/>
            <person name="Alfaro M."/>
            <person name="Sun H."/>
            <person name="Tritt A."/>
            <person name="Yoshinaga Y."/>
            <person name="Zwiers L.-H."/>
            <person name="Turgeon B."/>
            <person name="Goodwin S."/>
            <person name="Spatafora J."/>
            <person name="Crous P."/>
            <person name="Grigoriev I."/>
        </authorList>
    </citation>
    <scope>NUCLEOTIDE SEQUENCE</scope>
    <source>
        <strain evidence="1">HMLAC05119</strain>
    </source>
</reference>
<proteinExistence type="predicted"/>
<dbReference type="AlphaFoldDB" id="A0A6A5QIM7"/>
<organism evidence="1 2">
    <name type="scientific">Ampelomyces quisqualis</name>
    <name type="common">Powdery mildew agent</name>
    <dbReference type="NCBI Taxonomy" id="50730"/>
    <lineage>
        <taxon>Eukaryota</taxon>
        <taxon>Fungi</taxon>
        <taxon>Dikarya</taxon>
        <taxon>Ascomycota</taxon>
        <taxon>Pezizomycotina</taxon>
        <taxon>Dothideomycetes</taxon>
        <taxon>Pleosporomycetidae</taxon>
        <taxon>Pleosporales</taxon>
        <taxon>Pleosporineae</taxon>
        <taxon>Phaeosphaeriaceae</taxon>
        <taxon>Ampelomyces</taxon>
    </lineage>
</organism>
<evidence type="ECO:0000313" key="2">
    <source>
        <dbReference type="Proteomes" id="UP000800096"/>
    </source>
</evidence>